<keyword evidence="11" id="KW-1185">Reference proteome</keyword>
<feature type="domain" description="Aminoacyl-tRNA synthetase class Ia" evidence="8">
    <location>
        <begin position="13"/>
        <end position="260"/>
    </location>
</feature>
<dbReference type="SUPFAM" id="SSF52374">
    <property type="entry name" value="Nucleotidylyl transferase"/>
    <property type="match status" value="1"/>
</dbReference>
<evidence type="ECO:0000256" key="4">
    <source>
        <dbReference type="ARBA" id="ARBA00022917"/>
    </source>
</evidence>
<evidence type="ECO:0000256" key="2">
    <source>
        <dbReference type="ARBA" id="ARBA00022741"/>
    </source>
</evidence>
<dbReference type="PANTHER" id="PTHR42780:SF1">
    <property type="entry name" value="ISOLEUCINE--TRNA LIGASE, CYTOPLASMIC"/>
    <property type="match status" value="1"/>
</dbReference>
<evidence type="ECO:0000256" key="1">
    <source>
        <dbReference type="ARBA" id="ARBA00022598"/>
    </source>
</evidence>
<dbReference type="GO" id="GO:0004822">
    <property type="term" value="F:isoleucine-tRNA ligase activity"/>
    <property type="evidence" value="ECO:0007669"/>
    <property type="project" value="UniProtKB-EC"/>
</dbReference>
<evidence type="ECO:0000256" key="6">
    <source>
        <dbReference type="ARBA" id="ARBA00025217"/>
    </source>
</evidence>
<feature type="domain" description="Methionyl/Valyl/Leucyl/Isoleucyl-tRNA synthetase anticodon-binding" evidence="9">
    <location>
        <begin position="313"/>
        <end position="463"/>
    </location>
</feature>
<dbReference type="PRINTS" id="PR00984">
    <property type="entry name" value="TRNASYNTHILE"/>
</dbReference>
<evidence type="ECO:0000256" key="3">
    <source>
        <dbReference type="ARBA" id="ARBA00022840"/>
    </source>
</evidence>
<evidence type="ECO:0000313" key="11">
    <source>
        <dbReference type="Proteomes" id="UP000481033"/>
    </source>
</evidence>
<dbReference type="GO" id="GO:0006428">
    <property type="term" value="P:isoleucyl-tRNA aminoacylation"/>
    <property type="evidence" value="ECO:0007669"/>
    <property type="project" value="InterPro"/>
</dbReference>
<keyword evidence="2" id="KW-0547">Nucleotide-binding</keyword>
<comment type="function">
    <text evidence="6">Catalyzes the attachment of isoleucine to tRNA(Ile). As IleRS can inadvertently accommodate and process structurally similar amino acids such as valine, to avoid such errors it has two additional distinct tRNA(Ile)-dependent editing activities. One activity is designated as 'pretransfer' editing and involves the hydrolysis of activated Val-AMP. The other activity is designated 'posttransfer' editing and involves deacylation of mischarged Val-tRNA(Ile).</text>
</comment>
<dbReference type="SUPFAM" id="SSF47323">
    <property type="entry name" value="Anticodon-binding domain of a subclass of class I aminoacyl-tRNA synthetases"/>
    <property type="match status" value="1"/>
</dbReference>
<keyword evidence="4" id="KW-0648">Protein biosynthesis</keyword>
<dbReference type="InterPro" id="IPR009080">
    <property type="entry name" value="tRNAsynth_Ia_anticodon-bd"/>
</dbReference>
<dbReference type="Pfam" id="PF08264">
    <property type="entry name" value="Anticodon_1"/>
    <property type="match status" value="1"/>
</dbReference>
<evidence type="ECO:0000256" key="5">
    <source>
        <dbReference type="ARBA" id="ARBA00023146"/>
    </source>
</evidence>
<dbReference type="CDD" id="cd07961">
    <property type="entry name" value="Anticodon_Ia_Ile_ABEc"/>
    <property type="match status" value="1"/>
</dbReference>
<keyword evidence="1 10" id="KW-0436">Ligase</keyword>
<dbReference type="GO" id="GO:0000049">
    <property type="term" value="F:tRNA binding"/>
    <property type="evidence" value="ECO:0007669"/>
    <property type="project" value="InterPro"/>
</dbReference>
<dbReference type="InterPro" id="IPR023586">
    <property type="entry name" value="Ile-tRNA-ligase_type2"/>
</dbReference>
<evidence type="ECO:0000256" key="7">
    <source>
        <dbReference type="ARBA" id="ARBA00048359"/>
    </source>
</evidence>
<dbReference type="GO" id="GO:0005524">
    <property type="term" value="F:ATP binding"/>
    <property type="evidence" value="ECO:0007669"/>
    <property type="project" value="UniProtKB-KW"/>
</dbReference>
<dbReference type="RefSeq" id="WP_163703632.1">
    <property type="nucleotide sequence ID" value="NZ_QXHD01000004.1"/>
</dbReference>
<proteinExistence type="predicted"/>
<dbReference type="InterPro" id="IPR002301">
    <property type="entry name" value="Ile-tRNA-ligase"/>
</dbReference>
<name>A0A6M0RSP5_9CYAN</name>
<accession>A0A6M0RSP5</accession>
<feature type="non-terminal residue" evidence="10">
    <location>
        <position position="1"/>
    </location>
</feature>
<dbReference type="Proteomes" id="UP000481033">
    <property type="component" value="Unassembled WGS sequence"/>
</dbReference>
<dbReference type="Gene3D" id="3.40.50.620">
    <property type="entry name" value="HUPs"/>
    <property type="match status" value="1"/>
</dbReference>
<evidence type="ECO:0000313" key="10">
    <source>
        <dbReference type="EMBL" id="NEZ59267.1"/>
    </source>
</evidence>
<comment type="caution">
    <text evidence="10">The sequence shown here is derived from an EMBL/GenBank/DDBJ whole genome shotgun (WGS) entry which is preliminary data.</text>
</comment>
<evidence type="ECO:0000259" key="9">
    <source>
        <dbReference type="Pfam" id="PF08264"/>
    </source>
</evidence>
<dbReference type="InterPro" id="IPR033709">
    <property type="entry name" value="Anticodon_Ile_ABEc"/>
</dbReference>
<dbReference type="EMBL" id="QXHD01000004">
    <property type="protein sequence ID" value="NEZ59267.1"/>
    <property type="molecule type" value="Genomic_DNA"/>
</dbReference>
<reference evidence="10 11" key="1">
    <citation type="journal article" date="2020" name="Microb. Ecol.">
        <title>Ecogenomics of the Marine Benthic Filamentous Cyanobacterium Adonisia.</title>
        <authorList>
            <person name="Walter J.M."/>
            <person name="Coutinho F.H."/>
            <person name="Leomil L."/>
            <person name="Hargreaves P.I."/>
            <person name="Campeao M.E."/>
            <person name="Vieira V.V."/>
            <person name="Silva B.S."/>
            <person name="Fistarol G.O."/>
            <person name="Salomon P.S."/>
            <person name="Sawabe T."/>
            <person name="Mino S."/>
            <person name="Hosokawa M."/>
            <person name="Miyashita H."/>
            <person name="Maruyama F."/>
            <person name="van Verk M.C."/>
            <person name="Dutilh B.E."/>
            <person name="Thompson C.C."/>
            <person name="Thompson F.L."/>
        </authorList>
    </citation>
    <scope>NUCLEOTIDE SEQUENCE [LARGE SCALE GENOMIC DNA]</scope>
    <source>
        <strain evidence="10 11">CCMR0081</strain>
    </source>
</reference>
<dbReference type="PANTHER" id="PTHR42780">
    <property type="entry name" value="SOLEUCYL-TRNA SYNTHETASE"/>
    <property type="match status" value="1"/>
</dbReference>
<dbReference type="Gene3D" id="1.10.730.10">
    <property type="entry name" value="Isoleucyl-tRNA Synthetase, Domain 1"/>
    <property type="match status" value="1"/>
</dbReference>
<gene>
    <name evidence="10" type="ORF">DXZ20_27205</name>
</gene>
<dbReference type="AlphaFoldDB" id="A0A6M0RSP5"/>
<comment type="catalytic activity">
    <reaction evidence="7">
        <text>tRNA(Ile) + L-isoleucine + ATP = L-isoleucyl-tRNA(Ile) + AMP + diphosphate</text>
        <dbReference type="Rhea" id="RHEA:11060"/>
        <dbReference type="Rhea" id="RHEA-COMP:9666"/>
        <dbReference type="Rhea" id="RHEA-COMP:9695"/>
        <dbReference type="ChEBI" id="CHEBI:30616"/>
        <dbReference type="ChEBI" id="CHEBI:33019"/>
        <dbReference type="ChEBI" id="CHEBI:58045"/>
        <dbReference type="ChEBI" id="CHEBI:78442"/>
        <dbReference type="ChEBI" id="CHEBI:78528"/>
        <dbReference type="ChEBI" id="CHEBI:456215"/>
        <dbReference type="EC" id="6.1.1.5"/>
    </reaction>
</comment>
<organism evidence="10 11">
    <name type="scientific">Adonisia turfae CCMR0081</name>
    <dbReference type="NCBI Taxonomy" id="2292702"/>
    <lineage>
        <taxon>Bacteria</taxon>
        <taxon>Bacillati</taxon>
        <taxon>Cyanobacteriota</taxon>
        <taxon>Adonisia</taxon>
        <taxon>Adonisia turfae</taxon>
    </lineage>
</organism>
<dbReference type="Pfam" id="PF19302">
    <property type="entry name" value="DUF5915"/>
    <property type="match status" value="1"/>
</dbReference>
<evidence type="ECO:0000259" key="8">
    <source>
        <dbReference type="Pfam" id="PF00133"/>
    </source>
</evidence>
<keyword evidence="3" id="KW-0067">ATP-binding</keyword>
<dbReference type="InterPro" id="IPR002300">
    <property type="entry name" value="aa-tRNA-synth_Ia"/>
</dbReference>
<dbReference type="Pfam" id="PF00133">
    <property type="entry name" value="tRNA-synt_1"/>
    <property type="match status" value="1"/>
</dbReference>
<sequence length="683" mass="78133">RAATLTHTYPFNYRDNTPLINYAKKSWYLGTTAVKQQLLDNNNKINWHPDYIRAGRFGDWLRNNVDWALSRERYWGAPLPIWVSEDESEQICVGSVKELETLTGQDLSELDLHRPYIDDITFERNSKLFKRVPYTVDVWFESGAMPYAQWHYPFENQDVLAQSFPADYICEAIDQTRGWFYSLHALATLLTDPGDEQRSRGALTHLVENSPAFKNVIVLGHIVDENGEKMSKSKGNTVDPWTVLNAQGADALRWYLFSASPPETTKRFSQSLVDDTVQDFLMTLWNTYGFFVLYANLDAPDLIQVVPDRPDFDRWLVAKVHALTRAVTDQLDDYNPTQASRLIRDFVVNDLSNWYIRRNRRRFWKSENDRDKASAYKTLYEALVTVTKLMAPMAPFISEHLYQNLVLSVFPNEPESVHLAEWSPWEEEAIDAVLLQDMDILIRLVELGRAARSTAGVKLRQPLGELLVRVRTAAEMAGLKRFEAQLKAEINVKQVTYLELATDFVDYIVKPNLPLLGKRLGKQLPILIQTLTTLDSREIVHNIRNHVDTVIDLEGVLVHLEPEAFLIKAKSPDGYAAIEDQGYLAALNTHLTNELIQEGLMRQAIRHLQEARKNAGLAISDRIQLGLQTSGLVLDSLKAHRATVESEVLATEVRFDELVVADYSGAVTLHNTEMQYWIKRQTT</sequence>
<dbReference type="InterPro" id="IPR014729">
    <property type="entry name" value="Rossmann-like_a/b/a_fold"/>
</dbReference>
<protein>
    <submittedName>
        <fullName evidence="10">Isoleucine--tRNA ligase</fullName>
    </submittedName>
</protein>
<keyword evidence="5" id="KW-0030">Aminoacyl-tRNA synthetase</keyword>
<dbReference type="InterPro" id="IPR013155">
    <property type="entry name" value="M/V/L/I-tRNA-synth_anticd-bd"/>
</dbReference>